<reference evidence="1 2" key="1">
    <citation type="submission" date="2020-06" db="EMBL/GenBank/DDBJ databases">
        <title>Transcriptomic and genomic resources for Thalictrum thalictroides and T. hernandezii: Facilitating candidate gene discovery in an emerging model plant lineage.</title>
        <authorList>
            <person name="Arias T."/>
            <person name="Riano-Pachon D.M."/>
            <person name="Di Stilio V.S."/>
        </authorList>
    </citation>
    <scope>NUCLEOTIDE SEQUENCE [LARGE SCALE GENOMIC DNA]</scope>
    <source>
        <strain evidence="2">cv. WT478/WT964</strain>
        <tissue evidence="1">Leaves</tissue>
    </source>
</reference>
<gene>
    <name evidence="1" type="ORF">FRX31_013852</name>
</gene>
<sequence>MFEPERRSENQWGNSYEVVISGWKDVDMIGAHIQTDRFLTRGSNQKSVLRSQVRVVSRNNGKGKETLCDIFNFAEDSREEERYSGDSKEEVSAPMSINIMCWNIRGLGNAESFQSVQELKRKLKPNLILIQQTKIYEENEDNIIGVWRYPWEVTSIPALERSRGISVAWNSKTIEVLDSLIGDIL</sequence>
<comment type="caution">
    <text evidence="1">The sequence shown here is derived from an EMBL/GenBank/DDBJ whole genome shotgun (WGS) entry which is preliminary data.</text>
</comment>
<keyword evidence="2" id="KW-1185">Reference proteome</keyword>
<protein>
    <submittedName>
        <fullName evidence="1">Uncharacterized protein</fullName>
    </submittedName>
</protein>
<proteinExistence type="predicted"/>
<dbReference type="Proteomes" id="UP000554482">
    <property type="component" value="Unassembled WGS sequence"/>
</dbReference>
<accession>A0A7J6WGU5</accession>
<dbReference type="SUPFAM" id="SSF56219">
    <property type="entry name" value="DNase I-like"/>
    <property type="match status" value="1"/>
</dbReference>
<name>A0A7J6WGU5_THATH</name>
<evidence type="ECO:0000313" key="2">
    <source>
        <dbReference type="Proteomes" id="UP000554482"/>
    </source>
</evidence>
<dbReference type="Gene3D" id="3.60.10.10">
    <property type="entry name" value="Endonuclease/exonuclease/phosphatase"/>
    <property type="match status" value="1"/>
</dbReference>
<dbReference type="AlphaFoldDB" id="A0A7J6WGU5"/>
<organism evidence="1 2">
    <name type="scientific">Thalictrum thalictroides</name>
    <name type="common">Rue-anemone</name>
    <name type="synonym">Anemone thalictroides</name>
    <dbReference type="NCBI Taxonomy" id="46969"/>
    <lineage>
        <taxon>Eukaryota</taxon>
        <taxon>Viridiplantae</taxon>
        <taxon>Streptophyta</taxon>
        <taxon>Embryophyta</taxon>
        <taxon>Tracheophyta</taxon>
        <taxon>Spermatophyta</taxon>
        <taxon>Magnoliopsida</taxon>
        <taxon>Ranunculales</taxon>
        <taxon>Ranunculaceae</taxon>
        <taxon>Thalictroideae</taxon>
        <taxon>Thalictrum</taxon>
    </lineage>
</organism>
<evidence type="ECO:0000313" key="1">
    <source>
        <dbReference type="EMBL" id="KAF5196561.1"/>
    </source>
</evidence>
<dbReference type="OrthoDB" id="1750912at2759"/>
<dbReference type="InterPro" id="IPR036691">
    <property type="entry name" value="Endo/exonu/phosph_ase_sf"/>
</dbReference>
<dbReference type="EMBL" id="JABWDY010015817">
    <property type="protein sequence ID" value="KAF5196561.1"/>
    <property type="molecule type" value="Genomic_DNA"/>
</dbReference>